<keyword evidence="19" id="KW-0233">DNA recombination</keyword>
<keyword evidence="16" id="KW-0239">DNA-directed DNA polymerase</keyword>
<feature type="non-terminal residue" evidence="26">
    <location>
        <position position="762"/>
    </location>
</feature>
<evidence type="ECO:0008006" key="28">
    <source>
        <dbReference type="Google" id="ProtNLM"/>
    </source>
</evidence>
<comment type="catalytic activity">
    <reaction evidence="21">
        <text>DNA(n) + a 2'-deoxyribonucleoside 5'-triphosphate = DNA(n+1) + diphosphate</text>
        <dbReference type="Rhea" id="RHEA:22508"/>
        <dbReference type="Rhea" id="RHEA-COMP:17339"/>
        <dbReference type="Rhea" id="RHEA-COMP:17340"/>
        <dbReference type="ChEBI" id="CHEBI:33019"/>
        <dbReference type="ChEBI" id="CHEBI:61560"/>
        <dbReference type="ChEBI" id="CHEBI:173112"/>
        <dbReference type="EC" id="2.7.7.7"/>
    </reaction>
</comment>
<dbReference type="Pfam" id="PF22936">
    <property type="entry name" value="Pol_BBD"/>
    <property type="match status" value="1"/>
</dbReference>
<reference evidence="26 27" key="1">
    <citation type="submission" date="2016-12" db="EMBL/GenBank/DDBJ databases">
        <title>Draft genome sequence of Fusarium oxysporum causing rot on Narcissus.</title>
        <authorList>
            <person name="Armitage A.D."/>
            <person name="Taylor A."/>
            <person name="Clarkson J.P."/>
            <person name="Harrison R.J."/>
            <person name="Jackson A.C."/>
        </authorList>
    </citation>
    <scope>NUCLEOTIDE SEQUENCE [LARGE SCALE GENOMIC DNA]</scope>
    <source>
        <strain evidence="26 27">N139</strain>
    </source>
</reference>
<keyword evidence="22" id="KW-0863">Zinc-finger</keyword>
<dbReference type="GO" id="GO:0003964">
    <property type="term" value="F:RNA-directed DNA polymerase activity"/>
    <property type="evidence" value="ECO:0007669"/>
    <property type="project" value="UniProtKB-KW"/>
</dbReference>
<feature type="compositionally biased region" description="Polar residues" evidence="23">
    <location>
        <begin position="10"/>
        <end position="41"/>
    </location>
</feature>
<evidence type="ECO:0000256" key="13">
    <source>
        <dbReference type="ARBA" id="ARBA00022884"/>
    </source>
</evidence>
<evidence type="ECO:0000256" key="21">
    <source>
        <dbReference type="ARBA" id="ARBA00049244"/>
    </source>
</evidence>
<feature type="compositionally biased region" description="Basic residues" evidence="23">
    <location>
        <begin position="272"/>
        <end position="283"/>
    </location>
</feature>
<gene>
    <name evidence="26" type="ORF">BFJ63_vAg16574</name>
</gene>
<dbReference type="GO" id="GO:0005524">
    <property type="term" value="F:ATP binding"/>
    <property type="evidence" value="ECO:0007669"/>
    <property type="project" value="UniProtKB-KW"/>
</dbReference>
<keyword evidence="5" id="KW-0548">Nucleotidyltransferase</keyword>
<dbReference type="InterPro" id="IPR054722">
    <property type="entry name" value="PolX-like_BBD"/>
</dbReference>
<comment type="function">
    <text evidence="1">The aspartyl protease (PR) mediates the proteolytic cleavages of the Gag and Gag-Pol polyproteins after assembly of the VLP.</text>
</comment>
<dbReference type="InterPro" id="IPR039537">
    <property type="entry name" value="Retrotran_Ty1/copia-like"/>
</dbReference>
<dbReference type="GO" id="GO:0005634">
    <property type="term" value="C:nucleus"/>
    <property type="evidence" value="ECO:0007669"/>
    <property type="project" value="UniProtKB-ARBA"/>
</dbReference>
<keyword evidence="12" id="KW-0460">Magnesium</keyword>
<evidence type="ECO:0000256" key="5">
    <source>
        <dbReference type="ARBA" id="ARBA00022695"/>
    </source>
</evidence>
<feature type="compositionally biased region" description="Basic residues" evidence="23">
    <location>
        <begin position="253"/>
        <end position="263"/>
    </location>
</feature>
<feature type="region of interest" description="Disordered" evidence="23">
    <location>
        <begin position="1"/>
        <end position="41"/>
    </location>
</feature>
<keyword evidence="17" id="KW-0917">Virion maturation</keyword>
<evidence type="ECO:0000313" key="27">
    <source>
        <dbReference type="Proteomes" id="UP000290540"/>
    </source>
</evidence>
<keyword evidence="15" id="KW-0695">RNA-directed DNA polymerase</keyword>
<evidence type="ECO:0000256" key="7">
    <source>
        <dbReference type="ARBA" id="ARBA00022723"/>
    </source>
</evidence>
<keyword evidence="16" id="KW-0808">Transferase</keyword>
<dbReference type="GO" id="GO:0006508">
    <property type="term" value="P:proteolysis"/>
    <property type="evidence" value="ECO:0007669"/>
    <property type="project" value="UniProtKB-KW"/>
</dbReference>
<evidence type="ECO:0000256" key="8">
    <source>
        <dbReference type="ARBA" id="ARBA00022741"/>
    </source>
</evidence>
<dbReference type="AlphaFoldDB" id="A0A4Q2V984"/>
<keyword evidence="14" id="KW-0229">DNA integration</keyword>
<dbReference type="PANTHER" id="PTHR42648:SF11">
    <property type="entry name" value="TRANSPOSON TY4-P GAG-POL POLYPROTEIN"/>
    <property type="match status" value="1"/>
</dbReference>
<dbReference type="InterPro" id="IPR012337">
    <property type="entry name" value="RNaseH-like_sf"/>
</dbReference>
<keyword evidence="2" id="KW-0815">Transposition</keyword>
<keyword evidence="8" id="KW-0547">Nucleotide-binding</keyword>
<dbReference type="GO" id="GO:0003723">
    <property type="term" value="F:RNA binding"/>
    <property type="evidence" value="ECO:0007669"/>
    <property type="project" value="UniProtKB-KW"/>
</dbReference>
<evidence type="ECO:0000256" key="12">
    <source>
        <dbReference type="ARBA" id="ARBA00022842"/>
    </source>
</evidence>
<keyword evidence="6" id="KW-0540">Nuclease</keyword>
<keyword evidence="7" id="KW-0479">Metal-binding</keyword>
<sequence length="762" mass="86170">MTSRRAPPSTMRTRNTIRVSPASESSRPGASGQDNTPSSMYDSTMVVSEKNTLFLPQELKLGGPSNWEQYSPAQKAILRINGLEDAVFGDYPPEEQQTMDQKIRAAKAAVSIRGNCTGEALSQLVGIENPQEMYNLLQAYCIGTGPVLLQTTIYQFIRIKTSSYETIPQFNVDFERLVKLLLEQKEPISDTLKKVVYLTACENEYPDWTARQRALLRSEHPPTLRSMQQDLIDENRSSDDDDSHGTASTYWVHSKKTGRKGPTARKQEASGRRRGSSKNRRATNKPSQETNHRIGKHKDHTCTNCKKRGHHENDCWFAHKDKRPDWAVRLAKELMEHDLQRDNTKNLHIKESNHMTVERSFLILEDSVSDELPMDNTEACKVSLDNISSPTAWLFDTGSSVHICNDQSLFTELQPATRTVLVTGGGKVYPSGRGTVKICFINKWGDQVTINLKDTLFIPEFPVNVMSGLRLYKNGGWIDGNDIYDPTGDVFGLLRIARDGLHHNHAPFNYCLACDIAKALRWTPRNKRKRASGAGFIHVDTFKINPPGIRGERWGMIATDDRHRIRWAYTFTRKGMASELLGQLISKIQTQYGIRVYAIQMDGGSELYGASLKNLEYTHGVKTIKTTPYTPEFNGVAERSNRIIFDKVRATMESERIPIELWPLVLEDMVRKTNVTATRAIDGLTPMESFLNEALPGQDNKPDLSGERICGSQVTIHIPQERRLRSHKFGPRGEAGIYLCMEGSQIYTCWVPSRRKGHQIVR</sequence>
<evidence type="ECO:0000256" key="3">
    <source>
        <dbReference type="ARBA" id="ARBA00022612"/>
    </source>
</evidence>
<dbReference type="GO" id="GO:0008233">
    <property type="term" value="F:peptidase activity"/>
    <property type="evidence" value="ECO:0007669"/>
    <property type="project" value="UniProtKB-KW"/>
</dbReference>
<evidence type="ECO:0000256" key="2">
    <source>
        <dbReference type="ARBA" id="ARBA00022578"/>
    </source>
</evidence>
<keyword evidence="13" id="KW-0694">RNA-binding</keyword>
<dbReference type="EMBL" id="MQTW01000359">
    <property type="protein sequence ID" value="RYC80537.1"/>
    <property type="molecule type" value="Genomic_DNA"/>
</dbReference>
<evidence type="ECO:0000313" key="26">
    <source>
        <dbReference type="EMBL" id="RYC80537.1"/>
    </source>
</evidence>
<feature type="domain" description="Integrase catalytic" evidence="25">
    <location>
        <begin position="520"/>
        <end position="694"/>
    </location>
</feature>
<organism evidence="26 27">
    <name type="scientific">Fusarium oxysporum f. sp. narcissi</name>
    <dbReference type="NCBI Taxonomy" id="451672"/>
    <lineage>
        <taxon>Eukaryota</taxon>
        <taxon>Fungi</taxon>
        <taxon>Dikarya</taxon>
        <taxon>Ascomycota</taxon>
        <taxon>Pezizomycotina</taxon>
        <taxon>Sordariomycetes</taxon>
        <taxon>Hypocreomycetidae</taxon>
        <taxon>Hypocreales</taxon>
        <taxon>Nectriaceae</taxon>
        <taxon>Fusarium</taxon>
        <taxon>Fusarium oxysporum species complex</taxon>
    </lineage>
</organism>
<evidence type="ECO:0000256" key="20">
    <source>
        <dbReference type="ARBA" id="ARBA00048173"/>
    </source>
</evidence>
<dbReference type="InterPro" id="IPR001878">
    <property type="entry name" value="Znf_CCHC"/>
</dbReference>
<evidence type="ECO:0000256" key="15">
    <source>
        <dbReference type="ARBA" id="ARBA00022918"/>
    </source>
</evidence>
<evidence type="ECO:0000256" key="6">
    <source>
        <dbReference type="ARBA" id="ARBA00022722"/>
    </source>
</evidence>
<dbReference type="GO" id="GO:0003677">
    <property type="term" value="F:DNA binding"/>
    <property type="evidence" value="ECO:0007669"/>
    <property type="project" value="UniProtKB-KW"/>
</dbReference>
<accession>A0A4Q2V984</accession>
<protein>
    <recommendedName>
        <fullName evidence="28">Retrovirus-related Pol polyprotein from transposon TNT</fullName>
    </recommendedName>
</protein>
<dbReference type="Proteomes" id="UP000290540">
    <property type="component" value="Unassembled WGS sequence"/>
</dbReference>
<dbReference type="InterPro" id="IPR001584">
    <property type="entry name" value="Integrase_cat-core"/>
</dbReference>
<name>A0A4Q2V984_FUSOX</name>
<evidence type="ECO:0000256" key="17">
    <source>
        <dbReference type="ARBA" id="ARBA00023113"/>
    </source>
</evidence>
<evidence type="ECO:0000256" key="22">
    <source>
        <dbReference type="PROSITE-ProRule" id="PRU00047"/>
    </source>
</evidence>
<dbReference type="GO" id="GO:0006310">
    <property type="term" value="P:DNA recombination"/>
    <property type="evidence" value="ECO:0007669"/>
    <property type="project" value="UniProtKB-KW"/>
</dbReference>
<keyword evidence="10" id="KW-0378">Hydrolase</keyword>
<dbReference type="PANTHER" id="PTHR42648">
    <property type="entry name" value="TRANSPOSASE, PUTATIVE-RELATED"/>
    <property type="match status" value="1"/>
</dbReference>
<evidence type="ECO:0000256" key="19">
    <source>
        <dbReference type="ARBA" id="ARBA00023172"/>
    </source>
</evidence>
<keyword evidence="11" id="KW-0067">ATP-binding</keyword>
<keyword evidence="18" id="KW-0238">DNA-binding</keyword>
<dbReference type="Gene3D" id="3.30.420.10">
    <property type="entry name" value="Ribonuclease H-like superfamily/Ribonuclease H"/>
    <property type="match status" value="1"/>
</dbReference>
<evidence type="ECO:0000256" key="16">
    <source>
        <dbReference type="ARBA" id="ARBA00022932"/>
    </source>
</evidence>
<evidence type="ECO:0000256" key="14">
    <source>
        <dbReference type="ARBA" id="ARBA00022908"/>
    </source>
</evidence>
<dbReference type="GO" id="GO:0008270">
    <property type="term" value="F:zinc ion binding"/>
    <property type="evidence" value="ECO:0007669"/>
    <property type="project" value="UniProtKB-KW"/>
</dbReference>
<dbReference type="SUPFAM" id="SSF53098">
    <property type="entry name" value="Ribonuclease H-like"/>
    <property type="match status" value="1"/>
</dbReference>
<comment type="caution">
    <text evidence="26">The sequence shown here is derived from an EMBL/GenBank/DDBJ whole genome shotgun (WGS) entry which is preliminary data.</text>
</comment>
<evidence type="ECO:0000256" key="4">
    <source>
        <dbReference type="ARBA" id="ARBA00022670"/>
    </source>
</evidence>
<dbReference type="GO" id="GO:0003887">
    <property type="term" value="F:DNA-directed DNA polymerase activity"/>
    <property type="evidence" value="ECO:0007669"/>
    <property type="project" value="UniProtKB-KW"/>
</dbReference>
<dbReference type="GO" id="GO:0032196">
    <property type="term" value="P:transposition"/>
    <property type="evidence" value="ECO:0007669"/>
    <property type="project" value="UniProtKB-KW"/>
</dbReference>
<dbReference type="PROSITE" id="PS50994">
    <property type="entry name" value="INTEGRASE"/>
    <property type="match status" value="1"/>
</dbReference>
<keyword evidence="9" id="KW-0255">Endonuclease</keyword>
<evidence type="ECO:0000256" key="18">
    <source>
        <dbReference type="ARBA" id="ARBA00023125"/>
    </source>
</evidence>
<feature type="region of interest" description="Disordered" evidence="23">
    <location>
        <begin position="234"/>
        <end position="300"/>
    </location>
</feature>
<comment type="catalytic activity">
    <reaction evidence="20">
        <text>DNA(n) + a 2'-deoxyribonucleoside 5'-triphosphate = DNA(n+1) + diphosphate</text>
        <dbReference type="Rhea" id="RHEA:22508"/>
        <dbReference type="Rhea" id="RHEA-COMP:17339"/>
        <dbReference type="Rhea" id="RHEA-COMP:17340"/>
        <dbReference type="ChEBI" id="CHEBI:33019"/>
        <dbReference type="ChEBI" id="CHEBI:61560"/>
        <dbReference type="ChEBI" id="CHEBI:173112"/>
        <dbReference type="EC" id="2.7.7.49"/>
    </reaction>
</comment>
<dbReference type="GO" id="GO:0004519">
    <property type="term" value="F:endonuclease activity"/>
    <property type="evidence" value="ECO:0007669"/>
    <property type="project" value="UniProtKB-KW"/>
</dbReference>
<dbReference type="PROSITE" id="PS50158">
    <property type="entry name" value="ZF_CCHC"/>
    <property type="match status" value="1"/>
</dbReference>
<evidence type="ECO:0000259" key="25">
    <source>
        <dbReference type="PROSITE" id="PS50994"/>
    </source>
</evidence>
<keyword evidence="4" id="KW-0645">Protease</keyword>
<keyword evidence="22" id="KW-0862">Zinc</keyword>
<evidence type="ECO:0000256" key="11">
    <source>
        <dbReference type="ARBA" id="ARBA00022840"/>
    </source>
</evidence>
<evidence type="ECO:0000256" key="9">
    <source>
        <dbReference type="ARBA" id="ARBA00022759"/>
    </source>
</evidence>
<evidence type="ECO:0000256" key="10">
    <source>
        <dbReference type="ARBA" id="ARBA00022801"/>
    </source>
</evidence>
<keyword evidence="3" id="KW-1188">Viral release from host cell</keyword>
<proteinExistence type="predicted"/>
<evidence type="ECO:0000259" key="24">
    <source>
        <dbReference type="PROSITE" id="PS50158"/>
    </source>
</evidence>
<feature type="domain" description="CCHC-type" evidence="24">
    <location>
        <begin position="302"/>
        <end position="315"/>
    </location>
</feature>
<dbReference type="InterPro" id="IPR036397">
    <property type="entry name" value="RNaseH_sf"/>
</dbReference>
<evidence type="ECO:0000256" key="23">
    <source>
        <dbReference type="SAM" id="MobiDB-lite"/>
    </source>
</evidence>
<dbReference type="GO" id="GO:0015074">
    <property type="term" value="P:DNA integration"/>
    <property type="evidence" value="ECO:0007669"/>
    <property type="project" value="UniProtKB-KW"/>
</dbReference>
<evidence type="ECO:0000256" key="1">
    <source>
        <dbReference type="ARBA" id="ARBA00002180"/>
    </source>
</evidence>